<comment type="caution">
    <text evidence="2">The sequence shown here is derived from an EMBL/GenBank/DDBJ whole genome shotgun (WGS) entry which is preliminary data.</text>
</comment>
<reference evidence="2 3" key="1">
    <citation type="submission" date="2018-01" db="EMBL/GenBank/DDBJ databases">
        <title>Harnessing the power of phylogenomics to disentangle the directionality and signatures of interkingdom host jumping in the parasitic fungal genus Tolypocladium.</title>
        <authorList>
            <person name="Quandt C.A."/>
            <person name="Patterson W."/>
            <person name="Spatafora J.W."/>
        </authorList>
    </citation>
    <scope>NUCLEOTIDE SEQUENCE [LARGE SCALE GENOMIC DNA]</scope>
    <source>
        <strain evidence="2 3">NRBC 100945</strain>
    </source>
</reference>
<evidence type="ECO:0000256" key="1">
    <source>
        <dbReference type="SAM" id="MobiDB-lite"/>
    </source>
</evidence>
<evidence type="ECO:0000313" key="2">
    <source>
        <dbReference type="EMBL" id="POR36465.1"/>
    </source>
</evidence>
<feature type="region of interest" description="Disordered" evidence="1">
    <location>
        <begin position="1"/>
        <end position="43"/>
    </location>
</feature>
<evidence type="ECO:0000313" key="3">
    <source>
        <dbReference type="Proteomes" id="UP000237481"/>
    </source>
</evidence>
<feature type="region of interest" description="Disordered" evidence="1">
    <location>
        <begin position="380"/>
        <end position="399"/>
    </location>
</feature>
<dbReference type="OrthoDB" id="5407653at2759"/>
<dbReference type="EMBL" id="PKSG01000316">
    <property type="protein sequence ID" value="POR36465.1"/>
    <property type="molecule type" value="Genomic_DNA"/>
</dbReference>
<feature type="compositionally biased region" description="Basic and acidic residues" evidence="1">
    <location>
        <begin position="380"/>
        <end position="389"/>
    </location>
</feature>
<keyword evidence="3" id="KW-1185">Reference proteome</keyword>
<proteinExistence type="predicted"/>
<protein>
    <submittedName>
        <fullName evidence="2">Uncharacterized protein</fullName>
    </submittedName>
</protein>
<feature type="compositionally biased region" description="Low complexity" evidence="1">
    <location>
        <begin position="191"/>
        <end position="209"/>
    </location>
</feature>
<name>A0A2S4L202_9HYPO</name>
<feature type="region of interest" description="Disordered" evidence="1">
    <location>
        <begin position="179"/>
        <end position="211"/>
    </location>
</feature>
<dbReference type="AlphaFoldDB" id="A0A2S4L202"/>
<gene>
    <name evidence="2" type="ORF">TPAR_03333</name>
</gene>
<dbReference type="Proteomes" id="UP000237481">
    <property type="component" value="Unassembled WGS sequence"/>
</dbReference>
<dbReference type="STRING" id="94208.A0A2S4L202"/>
<accession>A0A2S4L202</accession>
<organism evidence="2 3">
    <name type="scientific">Tolypocladium paradoxum</name>
    <dbReference type="NCBI Taxonomy" id="94208"/>
    <lineage>
        <taxon>Eukaryota</taxon>
        <taxon>Fungi</taxon>
        <taxon>Dikarya</taxon>
        <taxon>Ascomycota</taxon>
        <taxon>Pezizomycotina</taxon>
        <taxon>Sordariomycetes</taxon>
        <taxon>Hypocreomycetidae</taxon>
        <taxon>Hypocreales</taxon>
        <taxon>Ophiocordycipitaceae</taxon>
        <taxon>Tolypocladium</taxon>
    </lineage>
</organism>
<sequence>MFGPFASLASLPSKAKVNPSEVPPPTPINLPRYQPYAHDDQTVDPSEALPALLKLTGRSTGALGPLGFSAIGLDLSPDATTQDLVPDPSHIPDFRRWDQLTTDECSGENQATRRPLRTGNLSPGCQVYLERKRELSNRNEDAFRTVRRISPPKGQRQARLGNAYEFFRCLELLTTYWDDPTRPPELPPSPEMSATEAATATAPEESWPEGAKEVEAPVVVRTSCGQSMPPEFRQHLVTAFVKLVAYDFGCNVSMSRVEPRLHLSSPEGPRQRKTYTPSSCHFIFQSPMTREAARAGLVYGPVATVSARPAVSFTSPDVETAQSLDLAREITAALIAAQHRAREDRTETRFGEGQWWTFKPRWGGGSGGPIGREIDKDAVQGDKDARPSDGDGLPIPATKKPRKTMSIYDSYRMVRPPSSAWDRKAKYEAIGKVQGADHDDIYVVSSLFHHVSILRVRVPLRLLEVLDGSPELDNSKRSWGKVMAWRSPWYDLFDSGQRVAAMQLLWAVMAYQMRKEADRDDVAMADA</sequence>